<gene>
    <name evidence="1" type="ORF">CRG98_037313</name>
</gene>
<proteinExistence type="predicted"/>
<reference evidence="1 2" key="1">
    <citation type="submission" date="2017-11" db="EMBL/GenBank/DDBJ databases">
        <title>De-novo sequencing of pomegranate (Punica granatum L.) genome.</title>
        <authorList>
            <person name="Akparov Z."/>
            <person name="Amiraslanov A."/>
            <person name="Hajiyeva S."/>
            <person name="Abbasov M."/>
            <person name="Kaur K."/>
            <person name="Hamwieh A."/>
            <person name="Solovyev V."/>
            <person name="Salamov A."/>
            <person name="Braich B."/>
            <person name="Kosarev P."/>
            <person name="Mahmoud A."/>
            <person name="Hajiyev E."/>
            <person name="Babayeva S."/>
            <person name="Izzatullayeva V."/>
            <person name="Mammadov A."/>
            <person name="Mammadov A."/>
            <person name="Sharifova S."/>
            <person name="Ojaghi J."/>
            <person name="Eynullazada K."/>
            <person name="Bayramov B."/>
            <person name="Abdulazimova A."/>
            <person name="Shahmuradov I."/>
        </authorList>
    </citation>
    <scope>NUCLEOTIDE SEQUENCE [LARGE SCALE GENOMIC DNA]</scope>
    <source>
        <strain evidence="2">cv. AG2017</strain>
        <tissue evidence="1">Leaf</tissue>
    </source>
</reference>
<sequence>MGGRLIEVASDGKSLSCLQWEVFLMLSMGGLLLPHPSPLVLCSGGQSSLSSNIPSCSCGYFCEVQWGSDDQIFNAVFIPECCWKANICFARKPSLF</sequence>
<name>A0A2I0IE52_PUNGR</name>
<dbReference type="EMBL" id="PGOL01003209">
    <property type="protein sequence ID" value="PKI42295.1"/>
    <property type="molecule type" value="Genomic_DNA"/>
</dbReference>
<keyword evidence="2" id="KW-1185">Reference proteome</keyword>
<protein>
    <submittedName>
        <fullName evidence="1">Uncharacterized protein</fullName>
    </submittedName>
</protein>
<dbReference type="AlphaFoldDB" id="A0A2I0IE52"/>
<accession>A0A2I0IE52</accession>
<evidence type="ECO:0000313" key="1">
    <source>
        <dbReference type="EMBL" id="PKI42295.1"/>
    </source>
</evidence>
<dbReference type="Proteomes" id="UP000233551">
    <property type="component" value="Unassembled WGS sequence"/>
</dbReference>
<organism evidence="1 2">
    <name type="scientific">Punica granatum</name>
    <name type="common">Pomegranate</name>
    <dbReference type="NCBI Taxonomy" id="22663"/>
    <lineage>
        <taxon>Eukaryota</taxon>
        <taxon>Viridiplantae</taxon>
        <taxon>Streptophyta</taxon>
        <taxon>Embryophyta</taxon>
        <taxon>Tracheophyta</taxon>
        <taxon>Spermatophyta</taxon>
        <taxon>Magnoliopsida</taxon>
        <taxon>eudicotyledons</taxon>
        <taxon>Gunneridae</taxon>
        <taxon>Pentapetalae</taxon>
        <taxon>rosids</taxon>
        <taxon>malvids</taxon>
        <taxon>Myrtales</taxon>
        <taxon>Lythraceae</taxon>
        <taxon>Punica</taxon>
    </lineage>
</organism>
<evidence type="ECO:0000313" key="2">
    <source>
        <dbReference type="Proteomes" id="UP000233551"/>
    </source>
</evidence>
<comment type="caution">
    <text evidence="1">The sequence shown here is derived from an EMBL/GenBank/DDBJ whole genome shotgun (WGS) entry which is preliminary data.</text>
</comment>